<evidence type="ECO:0000313" key="2">
    <source>
        <dbReference type="EMBL" id="KAA1191888.1"/>
    </source>
</evidence>
<protein>
    <submittedName>
        <fullName evidence="2">SDR family NAD(P)-dependent oxidoreductase</fullName>
    </submittedName>
</protein>
<dbReference type="Gene3D" id="3.30.530.20">
    <property type="match status" value="1"/>
</dbReference>
<dbReference type="PANTHER" id="PTHR44656">
    <property type="entry name" value="DEHYDROGENASE/REDUCTASE SDR FAMILY MEMBER 12"/>
    <property type="match status" value="1"/>
</dbReference>
<dbReference type="InterPro" id="IPR036291">
    <property type="entry name" value="NAD(P)-bd_dom_sf"/>
</dbReference>
<dbReference type="AlphaFoldDB" id="A0A5B0WZX1"/>
<organism evidence="2 3">
    <name type="scientific">Pseudohalioglobus sediminis</name>
    <dbReference type="NCBI Taxonomy" id="2606449"/>
    <lineage>
        <taxon>Bacteria</taxon>
        <taxon>Pseudomonadati</taxon>
        <taxon>Pseudomonadota</taxon>
        <taxon>Gammaproteobacteria</taxon>
        <taxon>Cellvibrionales</taxon>
        <taxon>Halieaceae</taxon>
        <taxon>Pseudohalioglobus</taxon>
    </lineage>
</organism>
<feature type="region of interest" description="Disordered" evidence="1">
    <location>
        <begin position="464"/>
        <end position="487"/>
    </location>
</feature>
<dbReference type="Gene3D" id="3.40.50.720">
    <property type="entry name" value="NAD(P)-binding Rossmann-like Domain"/>
    <property type="match status" value="1"/>
</dbReference>
<gene>
    <name evidence="2" type="ORF">F0M18_10180</name>
</gene>
<reference evidence="2 3" key="1">
    <citation type="submission" date="2019-09" db="EMBL/GenBank/DDBJ databases">
        <authorList>
            <person name="Chen X.-Y."/>
        </authorList>
    </citation>
    <scope>NUCLEOTIDE SEQUENCE [LARGE SCALE GENOMIC DNA]</scope>
    <source>
        <strain evidence="2 3">NY5</strain>
    </source>
</reference>
<dbReference type="EMBL" id="VTUX01000004">
    <property type="protein sequence ID" value="KAA1191888.1"/>
    <property type="molecule type" value="Genomic_DNA"/>
</dbReference>
<dbReference type="Pfam" id="PF00106">
    <property type="entry name" value="adh_short"/>
    <property type="match status" value="1"/>
</dbReference>
<evidence type="ECO:0000313" key="3">
    <source>
        <dbReference type="Proteomes" id="UP000323708"/>
    </source>
</evidence>
<sequence length="487" mass="53571">MDKTITLDETIEVKRPLSEVFAYVSEFNRIDEWDPGVAKGTKLSEGTTGIGTRFRIDMKAGFSLQYTMIGFEPEQRLLMDVDSKIFTAREEITFKAIRGGTRVRYVARFKFPRPLVAAHQLYPAAMDKVGKDTMKGLKRALEDRFDAPEASPKLAVADKLILPGIWRFTRLGYSEAKRRWNPVSAYQHDRHAVITGATSGVGLAAARELAALGAALTLVARDRDKAEAVAAEISAETGNENIAVEVADMSLMADVHALVDRLLRAGRPVDMLINIAGALFNPRQQTPEGLEKSFALLLLAPYILTEGLRPALAAAESPRVVNVLSGGMYSQKIRVRDLQSQRGRYSGSVAYARAKRGLMILTEEWASDWADDGIVVNAMHPGWADTPGVETALPAFYKLTRPLLRSPEQGADTAVWLAAATEAGQVSGKFWLDREQHPSHVTERTVESPADRDELLATLAELRASTRPARKRGRPRKAAVKARKAGR</sequence>
<proteinExistence type="predicted"/>
<dbReference type="InterPro" id="IPR023393">
    <property type="entry name" value="START-like_dom_sf"/>
</dbReference>
<accession>A0A5B0WZX1</accession>
<comment type="caution">
    <text evidence="2">The sequence shown here is derived from an EMBL/GenBank/DDBJ whole genome shotgun (WGS) entry which is preliminary data.</text>
</comment>
<name>A0A5B0WZX1_9GAMM</name>
<dbReference type="Proteomes" id="UP000323708">
    <property type="component" value="Unassembled WGS sequence"/>
</dbReference>
<dbReference type="SUPFAM" id="SSF55961">
    <property type="entry name" value="Bet v1-like"/>
    <property type="match status" value="1"/>
</dbReference>
<dbReference type="PRINTS" id="PR00081">
    <property type="entry name" value="GDHRDH"/>
</dbReference>
<dbReference type="RefSeq" id="WP_149611324.1">
    <property type="nucleotide sequence ID" value="NZ_VTUX01000004.1"/>
</dbReference>
<dbReference type="Pfam" id="PF10604">
    <property type="entry name" value="Polyketide_cyc2"/>
    <property type="match status" value="1"/>
</dbReference>
<dbReference type="InterPro" id="IPR019587">
    <property type="entry name" value="Polyketide_cyclase/dehydratase"/>
</dbReference>
<dbReference type="SUPFAM" id="SSF51735">
    <property type="entry name" value="NAD(P)-binding Rossmann-fold domains"/>
    <property type="match status" value="1"/>
</dbReference>
<dbReference type="InterPro" id="IPR002347">
    <property type="entry name" value="SDR_fam"/>
</dbReference>
<evidence type="ECO:0000256" key="1">
    <source>
        <dbReference type="SAM" id="MobiDB-lite"/>
    </source>
</evidence>
<dbReference type="PANTHER" id="PTHR44656:SF7">
    <property type="entry name" value="DEHYDROGENASE_REDUCTASE SDR FAMILY MEMBER 12"/>
    <property type="match status" value="1"/>
</dbReference>
<dbReference type="InterPro" id="IPR052992">
    <property type="entry name" value="SDR_member_12"/>
</dbReference>
<feature type="compositionally biased region" description="Basic residues" evidence="1">
    <location>
        <begin position="468"/>
        <end position="487"/>
    </location>
</feature>
<keyword evidence="3" id="KW-1185">Reference proteome</keyword>